<sequence>MTAKAFLGTQLDVAILVTQMQSDASYQKAIGQGLFVETLQRYSGDPRSIREVVKTRAEMAELQLALQRRLDEYILTTSMSARSLSTARSGTAQLEFSFDANILECIAEDNIHSLPDWVIPECELHRVETLKDLSSSRCIWKNSSVFVKELHEDIDPSSDRGDEAH</sequence>
<dbReference type="EMBL" id="CP144541">
    <property type="protein sequence ID" value="WVW80752.1"/>
    <property type="molecule type" value="Genomic_DNA"/>
</dbReference>
<organism evidence="1">
    <name type="scientific">Kwoniella bestiolae CBS 10118</name>
    <dbReference type="NCBI Taxonomy" id="1296100"/>
    <lineage>
        <taxon>Eukaryota</taxon>
        <taxon>Fungi</taxon>
        <taxon>Dikarya</taxon>
        <taxon>Basidiomycota</taxon>
        <taxon>Agaricomycotina</taxon>
        <taxon>Tremellomycetes</taxon>
        <taxon>Tremellales</taxon>
        <taxon>Cryptococcaceae</taxon>
        <taxon>Kwoniella</taxon>
    </lineage>
</organism>
<reference evidence="2" key="2">
    <citation type="submission" date="2013-07" db="EMBL/GenBank/DDBJ databases">
        <authorList>
            <consortium name="The Broad Institute Genome Sequencing Platform"/>
            <person name="Cuomo C."/>
            <person name="Litvintseva A."/>
            <person name="Chen Y."/>
            <person name="Heitman J."/>
            <person name="Sun S."/>
            <person name="Springer D."/>
            <person name="Dromer F."/>
            <person name="Young S.K."/>
            <person name="Zeng Q."/>
            <person name="Gargeya S."/>
            <person name="Fitzgerald M."/>
            <person name="Abouelleil A."/>
            <person name="Alvarado L."/>
            <person name="Berlin A.M."/>
            <person name="Chapman S.B."/>
            <person name="Dewar J."/>
            <person name="Goldberg J."/>
            <person name="Griggs A."/>
            <person name="Gujja S."/>
            <person name="Hansen M."/>
            <person name="Howarth C."/>
            <person name="Imamovic A."/>
            <person name="Larimer J."/>
            <person name="McCowan C."/>
            <person name="Murphy C."/>
            <person name="Pearson M."/>
            <person name="Priest M."/>
            <person name="Roberts A."/>
            <person name="Saif S."/>
            <person name="Shea T."/>
            <person name="Sykes S."/>
            <person name="Wortman J."/>
            <person name="Nusbaum C."/>
            <person name="Birren B."/>
        </authorList>
    </citation>
    <scope>NUCLEOTIDE SEQUENCE</scope>
    <source>
        <strain evidence="2">CBS 10118</strain>
    </source>
</reference>
<evidence type="ECO:0000313" key="1">
    <source>
        <dbReference type="EMBL" id="OCF29918.1"/>
    </source>
</evidence>
<dbReference type="VEuPathDB" id="FungiDB:I302_01431"/>
<proteinExistence type="predicted"/>
<evidence type="ECO:0000313" key="3">
    <source>
        <dbReference type="Proteomes" id="UP000092730"/>
    </source>
</evidence>
<gene>
    <name evidence="1" type="ORF">I302_01431</name>
    <name evidence="2" type="ORF">I302_102738</name>
</gene>
<reference evidence="1" key="1">
    <citation type="submission" date="2013-07" db="EMBL/GenBank/DDBJ databases">
        <title>The Genome Sequence of Cryptococcus bestiolae CBS10118.</title>
        <authorList>
            <consortium name="The Broad Institute Genome Sequencing Platform"/>
            <person name="Cuomo C."/>
            <person name="Litvintseva A."/>
            <person name="Chen Y."/>
            <person name="Heitman J."/>
            <person name="Sun S."/>
            <person name="Springer D."/>
            <person name="Dromer F."/>
            <person name="Young S.K."/>
            <person name="Zeng Q."/>
            <person name="Gargeya S."/>
            <person name="Fitzgerald M."/>
            <person name="Abouelleil A."/>
            <person name="Alvarado L."/>
            <person name="Berlin A.M."/>
            <person name="Chapman S.B."/>
            <person name="Dewar J."/>
            <person name="Goldberg J."/>
            <person name="Griggs A."/>
            <person name="Gujja S."/>
            <person name="Hansen M."/>
            <person name="Howarth C."/>
            <person name="Imamovic A."/>
            <person name="Larimer J."/>
            <person name="McCowan C."/>
            <person name="Murphy C."/>
            <person name="Pearson M."/>
            <person name="Priest M."/>
            <person name="Roberts A."/>
            <person name="Saif S."/>
            <person name="Shea T."/>
            <person name="Sykes S."/>
            <person name="Wortman J."/>
            <person name="Nusbaum C."/>
            <person name="Birren B."/>
        </authorList>
    </citation>
    <scope>NUCLEOTIDE SEQUENCE [LARGE SCALE GENOMIC DNA]</scope>
    <source>
        <strain evidence="1">CBS 10118</strain>
    </source>
</reference>
<name>A0A1B9GFY6_9TREE</name>
<reference evidence="2" key="4">
    <citation type="submission" date="2024-02" db="EMBL/GenBank/DDBJ databases">
        <title>Comparative genomics of Cryptococcus and Kwoniella reveals pathogenesis evolution and contrasting modes of karyotype evolution via chromosome fusion or intercentromeric recombination.</title>
        <authorList>
            <person name="Coelho M.A."/>
            <person name="David-Palma M."/>
            <person name="Shea T."/>
            <person name="Bowers K."/>
            <person name="McGinley-Smith S."/>
            <person name="Mohammad A.W."/>
            <person name="Gnirke A."/>
            <person name="Yurkov A.M."/>
            <person name="Nowrousian M."/>
            <person name="Sun S."/>
            <person name="Cuomo C.A."/>
            <person name="Heitman J."/>
        </authorList>
    </citation>
    <scope>NUCLEOTIDE SEQUENCE</scope>
    <source>
        <strain evidence="2">CBS 10118</strain>
    </source>
</reference>
<keyword evidence="3" id="KW-1185">Reference proteome</keyword>
<dbReference type="RefSeq" id="XP_019050988.1">
    <property type="nucleotide sequence ID" value="XM_019188110.1"/>
</dbReference>
<dbReference type="GeneID" id="30205830"/>
<evidence type="ECO:0000313" key="2">
    <source>
        <dbReference type="EMBL" id="WVW80752.1"/>
    </source>
</evidence>
<accession>A0A1B9GFY6</accession>
<reference evidence="1" key="3">
    <citation type="submission" date="2014-01" db="EMBL/GenBank/DDBJ databases">
        <title>Evolution of pathogenesis and genome organization in the Tremellales.</title>
        <authorList>
            <person name="Cuomo C."/>
            <person name="Litvintseva A."/>
            <person name="Heitman J."/>
            <person name="Chen Y."/>
            <person name="Sun S."/>
            <person name="Springer D."/>
            <person name="Dromer F."/>
            <person name="Young S."/>
            <person name="Zeng Q."/>
            <person name="Chapman S."/>
            <person name="Gujja S."/>
            <person name="Saif S."/>
            <person name="Birren B."/>
        </authorList>
    </citation>
    <scope>NUCLEOTIDE SEQUENCE</scope>
    <source>
        <strain evidence="1">CBS 10118</strain>
    </source>
</reference>
<dbReference type="AlphaFoldDB" id="A0A1B9GFY6"/>
<protein>
    <submittedName>
        <fullName evidence="1">Uncharacterized protein</fullName>
    </submittedName>
</protein>
<dbReference type="EMBL" id="KI894018">
    <property type="protein sequence ID" value="OCF29918.1"/>
    <property type="molecule type" value="Genomic_DNA"/>
</dbReference>
<dbReference type="KEGG" id="kbi:30205830"/>
<dbReference type="Proteomes" id="UP000092730">
    <property type="component" value="Chromosome 1"/>
</dbReference>